<accession>A0A417XTA3</accession>
<dbReference type="GO" id="GO:0016746">
    <property type="term" value="F:acyltransferase activity"/>
    <property type="evidence" value="ECO:0007669"/>
    <property type="project" value="InterPro"/>
</dbReference>
<dbReference type="PANTHER" id="PTHR42870:SF1">
    <property type="entry name" value="NON-SPECIFIC LIPID-TRANSFER PROTEIN-LIKE 2"/>
    <property type="match status" value="1"/>
</dbReference>
<dbReference type="PANTHER" id="PTHR42870">
    <property type="entry name" value="ACETYL-COA C-ACETYLTRANSFERASE"/>
    <property type="match status" value="1"/>
</dbReference>
<keyword evidence="3" id="KW-1185">Reference proteome</keyword>
<dbReference type="Proteomes" id="UP000283644">
    <property type="component" value="Unassembled WGS sequence"/>
</dbReference>
<sequence length="346" mass="36986">MADIDGLVTWHTPLDTSLRSANLASWLGFGNLRFAANPTSGGGNLSAAAVGLADAAVTAGYANNVVVYRSLNQGEKRYGRSLDEEVVSDENAYRTPFGLGAPAAFNAVLSTKYMHDHGVRQDALAEIALASYAHAQNNPRAIMYGKPLTREQYHASRWIAEPFHLYDCCQESDGACAMVVTSSERAADAPQHPAFIQASANGMVPDGGLWGFNDGAFPSGRYRPVGEELWQRAGVRPTDIDVAQFYENFTGTTMMAIADLGFCEPGELNDFLADGRLRAPDGGLPINTSGGNLAEAYIHGLQLVNEAVRQVRNESVNQVPHVELSLSVAGPGTPPGSTVLFSRSRP</sequence>
<evidence type="ECO:0000313" key="3">
    <source>
        <dbReference type="Proteomes" id="UP000283644"/>
    </source>
</evidence>
<evidence type="ECO:0000259" key="1">
    <source>
        <dbReference type="Pfam" id="PF22691"/>
    </source>
</evidence>
<organism evidence="2 3">
    <name type="scientific">Nocardioides immobilis</name>
    <dbReference type="NCBI Taxonomy" id="2049295"/>
    <lineage>
        <taxon>Bacteria</taxon>
        <taxon>Bacillati</taxon>
        <taxon>Actinomycetota</taxon>
        <taxon>Actinomycetes</taxon>
        <taxon>Propionibacteriales</taxon>
        <taxon>Nocardioidaceae</taxon>
        <taxon>Nocardioides</taxon>
    </lineage>
</organism>
<protein>
    <submittedName>
        <fullName evidence="2">Acetyl-CoA acetyltransferase</fullName>
    </submittedName>
</protein>
<proteinExistence type="predicted"/>
<feature type="domain" description="Thiolase C-terminal" evidence="1">
    <location>
        <begin position="226"/>
        <end position="329"/>
    </location>
</feature>
<keyword evidence="2" id="KW-0808">Transferase</keyword>
<dbReference type="CDD" id="cd00829">
    <property type="entry name" value="SCP-x_thiolase"/>
    <property type="match status" value="1"/>
</dbReference>
<reference evidence="2 3" key="1">
    <citation type="submission" date="2018-09" db="EMBL/GenBank/DDBJ databases">
        <title>Genome sequencing of Nocardioides immobilis CCTCC AB 2017083 for comparison to Nocardioides silvaticus.</title>
        <authorList>
            <person name="Li C."/>
            <person name="Wang G."/>
        </authorList>
    </citation>
    <scope>NUCLEOTIDE SEQUENCE [LARGE SCALE GENOMIC DNA]</scope>
    <source>
        <strain evidence="2 3">CCTCC AB 2017083</strain>
    </source>
</reference>
<name>A0A417XTA3_9ACTN</name>
<dbReference type="InterPro" id="IPR016039">
    <property type="entry name" value="Thiolase-like"/>
</dbReference>
<dbReference type="SUPFAM" id="SSF53901">
    <property type="entry name" value="Thiolase-like"/>
    <property type="match status" value="2"/>
</dbReference>
<gene>
    <name evidence="2" type="ORF">D0Z08_28640</name>
</gene>
<dbReference type="Pfam" id="PF22691">
    <property type="entry name" value="Thiolase_C_1"/>
    <property type="match status" value="1"/>
</dbReference>
<dbReference type="EMBL" id="QXGH01000042">
    <property type="protein sequence ID" value="RHW23682.1"/>
    <property type="molecule type" value="Genomic_DNA"/>
</dbReference>
<dbReference type="AlphaFoldDB" id="A0A417XTA3"/>
<dbReference type="Gene3D" id="3.40.47.10">
    <property type="match status" value="1"/>
</dbReference>
<evidence type="ECO:0000313" key="2">
    <source>
        <dbReference type="EMBL" id="RHW23682.1"/>
    </source>
</evidence>
<comment type="caution">
    <text evidence="2">The sequence shown here is derived from an EMBL/GenBank/DDBJ whole genome shotgun (WGS) entry which is preliminary data.</text>
</comment>
<dbReference type="InterPro" id="IPR055140">
    <property type="entry name" value="Thiolase_C_2"/>
</dbReference>